<accession>A0ABW3LXQ8</accession>
<proteinExistence type="predicted"/>
<evidence type="ECO:0000313" key="1">
    <source>
        <dbReference type="EMBL" id="MFD1043246.1"/>
    </source>
</evidence>
<keyword evidence="2" id="KW-1185">Reference proteome</keyword>
<protein>
    <submittedName>
        <fullName evidence="1">Uncharacterized protein</fullName>
    </submittedName>
</protein>
<dbReference type="Proteomes" id="UP001597033">
    <property type="component" value="Unassembled WGS sequence"/>
</dbReference>
<organism evidence="1 2">
    <name type="scientific">Pseudoxanthomonas kaohsiungensis</name>
    <dbReference type="NCBI Taxonomy" id="283923"/>
    <lineage>
        <taxon>Bacteria</taxon>
        <taxon>Pseudomonadati</taxon>
        <taxon>Pseudomonadota</taxon>
        <taxon>Gammaproteobacteria</taxon>
        <taxon>Lysobacterales</taxon>
        <taxon>Lysobacteraceae</taxon>
        <taxon>Pseudoxanthomonas</taxon>
    </lineage>
</organism>
<dbReference type="RefSeq" id="WP_162377033.1">
    <property type="nucleotide sequence ID" value="NZ_JBHTKN010000008.1"/>
</dbReference>
<name>A0ABW3LXQ8_9GAMM</name>
<comment type="caution">
    <text evidence="1">The sequence shown here is derived from an EMBL/GenBank/DDBJ whole genome shotgun (WGS) entry which is preliminary data.</text>
</comment>
<dbReference type="EMBL" id="JBHTKN010000008">
    <property type="protein sequence ID" value="MFD1043246.1"/>
    <property type="molecule type" value="Genomic_DNA"/>
</dbReference>
<evidence type="ECO:0000313" key="2">
    <source>
        <dbReference type="Proteomes" id="UP001597033"/>
    </source>
</evidence>
<reference evidence="2" key="1">
    <citation type="journal article" date="2019" name="Int. J. Syst. Evol. Microbiol.">
        <title>The Global Catalogue of Microorganisms (GCM) 10K type strain sequencing project: providing services to taxonomists for standard genome sequencing and annotation.</title>
        <authorList>
            <consortium name="The Broad Institute Genomics Platform"/>
            <consortium name="The Broad Institute Genome Sequencing Center for Infectious Disease"/>
            <person name="Wu L."/>
            <person name="Ma J."/>
        </authorList>
    </citation>
    <scope>NUCLEOTIDE SEQUENCE [LARGE SCALE GENOMIC DNA]</scope>
    <source>
        <strain evidence="2">CCUG 55854</strain>
    </source>
</reference>
<gene>
    <name evidence="1" type="ORF">ACFQ2N_12905</name>
</gene>
<sequence>MNSNSPVPSLNRLLTLIAVCAAVALIAAIAGRVMGAADKAAQLAVQVTLALIGLRSGLTGRWQLLSSQPEAPPEDPRR</sequence>